<dbReference type="GO" id="GO:0005886">
    <property type="term" value="C:plasma membrane"/>
    <property type="evidence" value="ECO:0007669"/>
    <property type="project" value="TreeGrafter"/>
</dbReference>
<name>A0A5N3PHH3_9HYPH</name>
<feature type="transmembrane region" description="Helical" evidence="1">
    <location>
        <begin position="157"/>
        <end position="178"/>
    </location>
</feature>
<organism evidence="2 3">
    <name type="scientific">Microvirga brassicacearum</name>
    <dbReference type="NCBI Taxonomy" id="2580413"/>
    <lineage>
        <taxon>Bacteria</taxon>
        <taxon>Pseudomonadati</taxon>
        <taxon>Pseudomonadota</taxon>
        <taxon>Alphaproteobacteria</taxon>
        <taxon>Hyphomicrobiales</taxon>
        <taxon>Methylobacteriaceae</taxon>
        <taxon>Microvirga</taxon>
    </lineage>
</organism>
<protein>
    <recommendedName>
        <fullName evidence="4">Protease</fullName>
    </recommendedName>
</protein>
<feature type="transmembrane region" description="Helical" evidence="1">
    <location>
        <begin position="77"/>
        <end position="97"/>
    </location>
</feature>
<sequence>MIRLAILLMGFDTMRRQWRSLALLGGVWCLLGLIIMIDAADGVTVVITETFGYLLIVEGLLAVSLTLGLGGYRGRFFLARALVMIALGLLIVDLPWRNDIANSLLFGIAFLIDGLIRLTAAWLVRYPRWRIIAAVALLEIGLAVLAFSNWPISYTKTVPFCIGVALFLSGATILRLALGLRGLPPAPGAWPLFARSRWLPPAMSLTTPSAEEANDSLIVRVWTPVAAAGEARRRPMVDRYIAAVDRNGVISTGHAAMECGSNLYISHYPGTEIDRSASEFSRVVRADTTNDVQGRFQPSYGCETSQWCEADAMVKFHRFDAAKLQAFWAAYRTDDTYNLTNRNCSVAVALALEVALEGVMRSDRVWRRFLRLMFNPDLWLAAVLRERAEAMTWTPGLVLDYARALRRLVHPSRVRWPSKLRNVLREHRRVRAQIEHAAASA</sequence>
<dbReference type="EMBL" id="VCMV01000003">
    <property type="protein sequence ID" value="KAB0269164.1"/>
    <property type="molecule type" value="Genomic_DNA"/>
</dbReference>
<feature type="transmembrane region" description="Helical" evidence="1">
    <location>
        <begin position="21"/>
        <end position="39"/>
    </location>
</feature>
<dbReference type="PANTHER" id="PTHR34989:SF1">
    <property type="entry name" value="PROTEIN HDED"/>
    <property type="match status" value="1"/>
</dbReference>
<keyword evidence="1" id="KW-0812">Transmembrane</keyword>
<comment type="caution">
    <text evidence="2">The sequence shown here is derived from an EMBL/GenBank/DDBJ whole genome shotgun (WGS) entry which is preliminary data.</text>
</comment>
<dbReference type="AlphaFoldDB" id="A0A5N3PHH3"/>
<feature type="transmembrane region" description="Helical" evidence="1">
    <location>
        <begin position="131"/>
        <end position="151"/>
    </location>
</feature>
<dbReference type="PANTHER" id="PTHR34989">
    <property type="entry name" value="PROTEIN HDED"/>
    <property type="match status" value="1"/>
</dbReference>
<dbReference type="RefSeq" id="WP_150942222.1">
    <property type="nucleotide sequence ID" value="NZ_VCMV01000003.1"/>
</dbReference>
<feature type="transmembrane region" description="Helical" evidence="1">
    <location>
        <begin position="103"/>
        <end position="124"/>
    </location>
</feature>
<keyword evidence="3" id="KW-1185">Reference proteome</keyword>
<accession>A0A5N3PHH3</accession>
<reference evidence="2 3" key="1">
    <citation type="journal article" date="2019" name="Microorganisms">
        <title>Genome Insights into the Novel Species Microvirga brassicacearum, a Rapeseed Endophyte with Biotechnological Potential.</title>
        <authorList>
            <person name="Jimenez-Gomez A."/>
            <person name="Saati-Santamaria Z."/>
            <person name="Igual J.M."/>
            <person name="Rivas R."/>
            <person name="Mateos P.F."/>
            <person name="Garcia-Fraile P."/>
        </authorList>
    </citation>
    <scope>NUCLEOTIDE SEQUENCE [LARGE SCALE GENOMIC DNA]</scope>
    <source>
        <strain evidence="2 3">CDVBN77</strain>
    </source>
</reference>
<dbReference type="InterPro" id="IPR052712">
    <property type="entry name" value="Acid_resist_chaperone_HdeD"/>
</dbReference>
<evidence type="ECO:0000313" key="2">
    <source>
        <dbReference type="EMBL" id="KAB0269164.1"/>
    </source>
</evidence>
<dbReference type="OrthoDB" id="6773069at2"/>
<evidence type="ECO:0000313" key="3">
    <source>
        <dbReference type="Proteomes" id="UP000325684"/>
    </source>
</evidence>
<evidence type="ECO:0008006" key="4">
    <source>
        <dbReference type="Google" id="ProtNLM"/>
    </source>
</evidence>
<feature type="transmembrane region" description="Helical" evidence="1">
    <location>
        <begin position="51"/>
        <end position="70"/>
    </location>
</feature>
<proteinExistence type="predicted"/>
<evidence type="ECO:0000256" key="1">
    <source>
        <dbReference type="SAM" id="Phobius"/>
    </source>
</evidence>
<dbReference type="Proteomes" id="UP000325684">
    <property type="component" value="Unassembled WGS sequence"/>
</dbReference>
<keyword evidence="1" id="KW-0472">Membrane</keyword>
<keyword evidence="1" id="KW-1133">Transmembrane helix</keyword>
<gene>
    <name evidence="2" type="ORF">FEZ63_03405</name>
</gene>